<organism evidence="1 2">
    <name type="scientific">Simkania negevensis (strain ATCC VR-1471 / DSM 27360 / Z)</name>
    <dbReference type="NCBI Taxonomy" id="331113"/>
    <lineage>
        <taxon>Bacteria</taxon>
        <taxon>Pseudomonadati</taxon>
        <taxon>Chlamydiota</taxon>
        <taxon>Chlamydiia</taxon>
        <taxon>Parachlamydiales</taxon>
        <taxon>Simkaniaceae</taxon>
        <taxon>Simkania</taxon>
    </lineage>
</organism>
<dbReference type="HOGENOM" id="CLU_2071547_0_0_0"/>
<dbReference type="Proteomes" id="UP000000496">
    <property type="component" value="Plasmid pSn"/>
</dbReference>
<proteinExistence type="predicted"/>
<sequence length="118" mass="13121">MHVPFYNKVKKLQAKLRDCKSREEVTQLARAFDVDLLIEYTTNSFCSFTENLRNGLGSGSLSLSVKVKISDGNIAAIGRLAAGFYIYGNDVSKEDIEREHVKSIIHALQCVHFEVGGV</sequence>
<reference evidence="1 2" key="2">
    <citation type="journal article" date="2011" name="Mol. Biol. Evol.">
        <title>Unity in variety--the pan-genome of the Chlamydiae.</title>
        <authorList>
            <person name="Collingro A."/>
            <person name="Tischler P."/>
            <person name="Weinmaier T."/>
            <person name="Penz T."/>
            <person name="Heinz E."/>
            <person name="Brunham R.C."/>
            <person name="Read T.D."/>
            <person name="Bavoil P.M."/>
            <person name="Sachse K."/>
            <person name="Kahane S."/>
            <person name="Friedman M.G."/>
            <person name="Rattei T."/>
            <person name="Myers G.S."/>
            <person name="Horn M."/>
        </authorList>
    </citation>
    <scope>NUCLEOTIDE SEQUENCE [LARGE SCALE GENOMIC DNA]</scope>
    <source>
        <strain evidence="2">ATCC VR-1471 / Z</strain>
        <plasmid evidence="1 2">pSn</plasmid>
    </source>
</reference>
<dbReference type="KEGG" id="sng:SNE_B23930"/>
<dbReference type="RefSeq" id="WP_013934986.1">
    <property type="nucleotide sequence ID" value="NC_015710.1"/>
</dbReference>
<keyword evidence="2" id="KW-1185">Reference proteome</keyword>
<protein>
    <submittedName>
        <fullName evidence="1">Uncharacterized protein</fullName>
    </submittedName>
</protein>
<reference key="1">
    <citation type="journal article" date="2011" name="Mol. Biol. Evol.">
        <title>Unity in variety -- the pan-genome of the Chlamydiae.</title>
        <authorList>
            <person name="Collingro A."/>
            <person name="Tischler P."/>
            <person name="Weinmaier T."/>
            <person name="Penz T."/>
            <person name="Heinz E."/>
            <person name="Brunham R.C."/>
            <person name="Read T.D."/>
            <person name="Bavoil P.M."/>
            <person name="Sachse K."/>
            <person name="Kahane S."/>
            <person name="Friedman M.G."/>
            <person name="Rattei T."/>
            <person name="Myers G.S.A."/>
            <person name="Horn M."/>
        </authorList>
    </citation>
    <scope>NUCLEOTIDE SEQUENCE</scope>
    <source>
        <strain>Z</strain>
    </source>
</reference>
<keyword evidence="1" id="KW-0614">Plasmid</keyword>
<name>F8L2Q6_SIMNZ</name>
<geneLocation type="plasmid" evidence="1 2">
    <name>pSn</name>
</geneLocation>
<dbReference type="AlphaFoldDB" id="F8L2Q6"/>
<gene>
    <name evidence="1" type="ordered locus">SNE_B23930</name>
</gene>
<evidence type="ECO:0000313" key="2">
    <source>
        <dbReference type="Proteomes" id="UP000000496"/>
    </source>
</evidence>
<accession>F8L2Q6</accession>
<evidence type="ECO:0000313" key="1">
    <source>
        <dbReference type="EMBL" id="CCB87752.1"/>
    </source>
</evidence>
<dbReference type="EMBL" id="FR872581">
    <property type="protein sequence ID" value="CCB87752.1"/>
    <property type="molecule type" value="Genomic_DNA"/>
</dbReference>